<evidence type="ECO:0000313" key="4">
    <source>
        <dbReference type="Proteomes" id="UP000250222"/>
    </source>
</evidence>
<dbReference type="Proteomes" id="UP000250222">
    <property type="component" value="Unassembled WGS sequence"/>
</dbReference>
<protein>
    <submittedName>
        <fullName evidence="3">Uncharacterized protein</fullName>
    </submittedName>
</protein>
<feature type="transmembrane region" description="Helical" evidence="2">
    <location>
        <begin position="333"/>
        <end position="352"/>
    </location>
</feature>
<gene>
    <name evidence="3" type="ORF">SAMN05216184_101736</name>
</gene>
<keyword evidence="2" id="KW-0472">Membrane</keyword>
<sequence length="536" mass="56182">MEDAVETLKQSLRVLDLGGAQRALGALTAAAPAALSSSAPAALEQVAKAVPLVRQAESVALDPEGAVDEVLGPVARGLDDSPELAMTIIHDRPEAGAEPAASVVATAPPAETGDLTTDVPARGTAGMADVWAGIRESVVQKWHNLDVAAILRDIVVTAIWPWPTVLAQLHQLWTDWATAVDDLYVPASPLTDPVGFLRDVGANLSHLLELPLALYRHLTAIGLSLMGWVTIGLMLVGGFGGSVAGTVLGALAGALATLGIGAGAGGAAGAAGGGWTGAGVGTGVAMGIGQALLVAFVVGEGAALGKALTELLVHRQTPQEQTRDYNQVADSGLVLAFLVPLAAAGWFGASFARRAMASFVRVLPAPVRRAAEKVREGIGQVREGPGRERSPDQQTPEEKPPPTPVPATARRRLSVEELRGLWQRKERVLVWKTRNQDIAANQDIKANPDLATKPNPTAPDRIHMYQSIEGAPQSYGDQCVLLTLEEAQQLGFRPLGRAFAIDAFEWVWDYGVLPPNVGTWFTLDDLAASGYKVTGR</sequence>
<reference evidence="3 4" key="1">
    <citation type="submission" date="2016-10" db="EMBL/GenBank/DDBJ databases">
        <authorList>
            <person name="Cai Z."/>
        </authorList>
    </citation>
    <scope>NUCLEOTIDE SEQUENCE [LARGE SCALE GENOMIC DNA]</scope>
    <source>
        <strain evidence="3 4">CGMCC 1.10826</strain>
    </source>
</reference>
<accession>A0A2Y8ZZU3</accession>
<organism evidence="3 4">
    <name type="scientific">Georgenia satyanarayanai</name>
    <dbReference type="NCBI Taxonomy" id="860221"/>
    <lineage>
        <taxon>Bacteria</taxon>
        <taxon>Bacillati</taxon>
        <taxon>Actinomycetota</taxon>
        <taxon>Actinomycetes</taxon>
        <taxon>Micrococcales</taxon>
        <taxon>Bogoriellaceae</taxon>
        <taxon>Georgenia</taxon>
    </lineage>
</organism>
<keyword evidence="4" id="KW-1185">Reference proteome</keyword>
<name>A0A2Y8ZZU3_9MICO</name>
<evidence type="ECO:0000256" key="2">
    <source>
        <dbReference type="SAM" id="Phobius"/>
    </source>
</evidence>
<feature type="compositionally biased region" description="Basic and acidic residues" evidence="1">
    <location>
        <begin position="384"/>
        <end position="400"/>
    </location>
</feature>
<keyword evidence="2" id="KW-0812">Transmembrane</keyword>
<evidence type="ECO:0000256" key="1">
    <source>
        <dbReference type="SAM" id="MobiDB-lite"/>
    </source>
</evidence>
<dbReference type="EMBL" id="UETB01000001">
    <property type="protein sequence ID" value="SSA37116.1"/>
    <property type="molecule type" value="Genomic_DNA"/>
</dbReference>
<feature type="transmembrane region" description="Helical" evidence="2">
    <location>
        <begin position="278"/>
        <end position="298"/>
    </location>
</feature>
<feature type="transmembrane region" description="Helical" evidence="2">
    <location>
        <begin position="247"/>
        <end position="271"/>
    </location>
</feature>
<feature type="transmembrane region" description="Helical" evidence="2">
    <location>
        <begin position="218"/>
        <end position="241"/>
    </location>
</feature>
<keyword evidence="2" id="KW-1133">Transmembrane helix</keyword>
<proteinExistence type="predicted"/>
<dbReference type="AlphaFoldDB" id="A0A2Y8ZZU3"/>
<evidence type="ECO:0000313" key="3">
    <source>
        <dbReference type="EMBL" id="SSA37116.1"/>
    </source>
</evidence>
<feature type="region of interest" description="Disordered" evidence="1">
    <location>
        <begin position="373"/>
        <end position="410"/>
    </location>
</feature>